<evidence type="ECO:0000256" key="1">
    <source>
        <dbReference type="SAM" id="Phobius"/>
    </source>
</evidence>
<dbReference type="STRING" id="1338011.BD94_3199"/>
<evidence type="ECO:0000313" key="2">
    <source>
        <dbReference type="EMBL" id="AIL46974.1"/>
    </source>
</evidence>
<dbReference type="Proteomes" id="UP000028933">
    <property type="component" value="Chromosome"/>
</dbReference>
<dbReference type="EMBL" id="CP007547">
    <property type="protein sequence ID" value="AIL46974.1"/>
    <property type="molecule type" value="Genomic_DNA"/>
</dbReference>
<reference evidence="2 3" key="1">
    <citation type="journal article" date="2013" name="Lancet">
        <title>First case of E anophelis outbreak in an intensive-care unit.</title>
        <authorList>
            <person name="Teo J."/>
            <person name="Tan S.Y."/>
            <person name="Tay M."/>
            <person name="Ding Y."/>
            <person name="Kjelleberg S."/>
            <person name="Givskov M."/>
            <person name="Lin R.T."/>
            <person name="Yang L."/>
        </authorList>
    </citation>
    <scope>NUCLEOTIDE SEQUENCE [LARGE SCALE GENOMIC DNA]</scope>
    <source>
        <strain evidence="2 3">NUHP1</strain>
    </source>
</reference>
<dbReference type="Gene3D" id="2.60.40.2410">
    <property type="entry name" value="Uncharacterised protein PF12988, DUF3872"/>
    <property type="match status" value="1"/>
</dbReference>
<dbReference type="eggNOG" id="ENOG5032UH2">
    <property type="taxonomic scope" value="Bacteria"/>
</dbReference>
<keyword evidence="1" id="KW-0472">Membrane</keyword>
<dbReference type="PROSITE" id="PS51257">
    <property type="entry name" value="PROKAR_LIPOPROTEIN"/>
    <property type="match status" value="1"/>
</dbReference>
<sequence length="156" mass="17552">MKKSITKITSGLSIYVFIAILGASFSFVSCDSSETVEIQRNLPFEVAAMPVPTTVVAGQVVEIRLSILRNDNYAGAKFSLRYFQYAGRGTLKYDGELPFQPNNLYPIPSKEFRLYYTASADSPQTFDIWIADNFGNERKISFQFTYSGARPTRKKS</sequence>
<accession>A0A077EL75</accession>
<keyword evidence="1" id="KW-1133">Transmembrane helix</keyword>
<proteinExistence type="predicted"/>
<organism evidence="2 3">
    <name type="scientific">Elizabethkingia anophelis NUHP1</name>
    <dbReference type="NCBI Taxonomy" id="1338011"/>
    <lineage>
        <taxon>Bacteria</taxon>
        <taxon>Pseudomonadati</taxon>
        <taxon>Bacteroidota</taxon>
        <taxon>Flavobacteriia</taxon>
        <taxon>Flavobacteriales</taxon>
        <taxon>Weeksellaceae</taxon>
        <taxon>Elizabethkingia</taxon>
    </lineage>
</organism>
<name>A0A077EL75_9FLAO</name>
<dbReference type="RefSeq" id="WP_024566304.1">
    <property type="nucleotide sequence ID" value="NZ_CP007547.1"/>
</dbReference>
<dbReference type="Pfam" id="PF12988">
    <property type="entry name" value="TraQ_transposon"/>
    <property type="match status" value="1"/>
</dbReference>
<evidence type="ECO:0000313" key="3">
    <source>
        <dbReference type="Proteomes" id="UP000028933"/>
    </source>
</evidence>
<keyword evidence="1" id="KW-0812">Transmembrane</keyword>
<dbReference type="InterPro" id="IPR024355">
    <property type="entry name" value="TraQ_bacteroidetes"/>
</dbReference>
<gene>
    <name evidence="2" type="ORF">BD94_3199</name>
</gene>
<dbReference type="KEGG" id="eao:BD94_3199"/>
<dbReference type="HOGENOM" id="CLU_134879_0_0_10"/>
<feature type="transmembrane region" description="Helical" evidence="1">
    <location>
        <begin position="12"/>
        <end position="29"/>
    </location>
</feature>
<dbReference type="InterPro" id="IPR038707">
    <property type="entry name" value="TraQ_sf"/>
</dbReference>
<protein>
    <submittedName>
        <fullName evidence="2">Conjugative transposon protein TraQ</fullName>
    </submittedName>
</protein>
<dbReference type="AlphaFoldDB" id="A0A077EL75"/>